<organism evidence="3 4">
    <name type="scientific">Wenxinia marina DSM 24838</name>
    <dbReference type="NCBI Taxonomy" id="1123501"/>
    <lineage>
        <taxon>Bacteria</taxon>
        <taxon>Pseudomonadati</taxon>
        <taxon>Pseudomonadota</taxon>
        <taxon>Alphaproteobacteria</taxon>
        <taxon>Rhodobacterales</taxon>
        <taxon>Roseobacteraceae</taxon>
        <taxon>Wenxinia</taxon>
    </lineage>
</organism>
<evidence type="ECO:0000313" key="3">
    <source>
        <dbReference type="EMBL" id="KIQ68180.1"/>
    </source>
</evidence>
<sequence>MTLILHYAPDNASLCIRIALLKQGLPFQTRLVDRRARAQRDTAYLALNPHGLIPVLEAPDGPLFETAAILIWLDETHGDLLPPRGDPTRAAALSWLVWLSNSLHPALQILFGPARFVPPDILPPLIATTRTRIAALLDLAEAHIPAAPALDAYLFPMLRWLALYPRGETAWFDLARWPGLYDRAAAWETSAPVRAAAVAEGLGARPVTRPQPPNPPEGSPT</sequence>
<dbReference type="Pfam" id="PF13409">
    <property type="entry name" value="GST_N_2"/>
    <property type="match status" value="1"/>
</dbReference>
<dbReference type="EMBL" id="AONG01000016">
    <property type="protein sequence ID" value="KIQ68180.1"/>
    <property type="molecule type" value="Genomic_DNA"/>
</dbReference>
<name>A0A0D0NIP6_9RHOB</name>
<protein>
    <submittedName>
        <fullName evidence="3">Wenxma_15, whole genome shotgun sequence</fullName>
        <ecNumber evidence="3">2.5.1.18</ecNumber>
    </submittedName>
</protein>
<dbReference type="InterPro" id="IPR036282">
    <property type="entry name" value="Glutathione-S-Trfase_C_sf"/>
</dbReference>
<dbReference type="GO" id="GO:0004364">
    <property type="term" value="F:glutathione transferase activity"/>
    <property type="evidence" value="ECO:0007669"/>
    <property type="project" value="UniProtKB-EC"/>
</dbReference>
<dbReference type="RefSeq" id="WP_018302300.1">
    <property type="nucleotide sequence ID" value="NZ_KB902283.1"/>
</dbReference>
<evidence type="ECO:0000313" key="4">
    <source>
        <dbReference type="Proteomes" id="UP000035100"/>
    </source>
</evidence>
<dbReference type="Proteomes" id="UP000035100">
    <property type="component" value="Unassembled WGS sequence"/>
</dbReference>
<keyword evidence="3" id="KW-0808">Transferase</keyword>
<evidence type="ECO:0000256" key="1">
    <source>
        <dbReference type="SAM" id="MobiDB-lite"/>
    </source>
</evidence>
<keyword evidence="4" id="KW-1185">Reference proteome</keyword>
<dbReference type="SUPFAM" id="SSF47616">
    <property type="entry name" value="GST C-terminal domain-like"/>
    <property type="match status" value="1"/>
</dbReference>
<dbReference type="PATRIC" id="fig|1123501.6.peg.3312"/>
<gene>
    <name evidence="3" type="ORF">Wenmar_03190</name>
</gene>
<feature type="compositionally biased region" description="Pro residues" evidence="1">
    <location>
        <begin position="209"/>
        <end position="221"/>
    </location>
</feature>
<comment type="caution">
    <text evidence="3">The sequence shown here is derived from an EMBL/GenBank/DDBJ whole genome shotgun (WGS) entry which is preliminary data.</text>
</comment>
<dbReference type="PANTHER" id="PTHR44051:SF8">
    <property type="entry name" value="GLUTATHIONE S-TRANSFERASE GSTA"/>
    <property type="match status" value="1"/>
</dbReference>
<evidence type="ECO:0000259" key="2">
    <source>
        <dbReference type="PROSITE" id="PS50404"/>
    </source>
</evidence>
<dbReference type="PROSITE" id="PS50404">
    <property type="entry name" value="GST_NTER"/>
    <property type="match status" value="1"/>
</dbReference>
<dbReference type="PANTHER" id="PTHR44051">
    <property type="entry name" value="GLUTATHIONE S-TRANSFERASE-RELATED"/>
    <property type="match status" value="1"/>
</dbReference>
<dbReference type="AlphaFoldDB" id="A0A0D0NIP6"/>
<dbReference type="EC" id="2.5.1.18" evidence="3"/>
<dbReference type="InterPro" id="IPR004045">
    <property type="entry name" value="Glutathione_S-Trfase_N"/>
</dbReference>
<dbReference type="SUPFAM" id="SSF52833">
    <property type="entry name" value="Thioredoxin-like"/>
    <property type="match status" value="1"/>
</dbReference>
<dbReference type="eggNOG" id="COG0625">
    <property type="taxonomic scope" value="Bacteria"/>
</dbReference>
<accession>A0A0D0NIP6</accession>
<dbReference type="STRING" id="1123501.Wenmar_03190"/>
<dbReference type="Gene3D" id="3.40.30.10">
    <property type="entry name" value="Glutaredoxin"/>
    <property type="match status" value="1"/>
</dbReference>
<dbReference type="OrthoDB" id="7583243at2"/>
<feature type="region of interest" description="Disordered" evidence="1">
    <location>
        <begin position="202"/>
        <end position="221"/>
    </location>
</feature>
<dbReference type="Gene3D" id="1.20.1050.10">
    <property type="match status" value="1"/>
</dbReference>
<reference evidence="3 4" key="1">
    <citation type="submission" date="2013-01" db="EMBL/GenBank/DDBJ databases">
        <authorList>
            <person name="Fiebig A."/>
            <person name="Goeker M."/>
            <person name="Klenk H.-P.P."/>
        </authorList>
    </citation>
    <scope>NUCLEOTIDE SEQUENCE [LARGE SCALE GENOMIC DNA]</scope>
    <source>
        <strain evidence="3 4">DSM 24838</strain>
    </source>
</reference>
<dbReference type="CDD" id="cd03057">
    <property type="entry name" value="GST_N_Beta"/>
    <property type="match status" value="1"/>
</dbReference>
<dbReference type="InterPro" id="IPR036249">
    <property type="entry name" value="Thioredoxin-like_sf"/>
</dbReference>
<proteinExistence type="predicted"/>
<feature type="domain" description="GST N-terminal" evidence="2">
    <location>
        <begin position="1"/>
        <end position="81"/>
    </location>
</feature>